<dbReference type="EMBL" id="LUGH01000661">
    <property type="protein sequence ID" value="OBZ83449.1"/>
    <property type="molecule type" value="Genomic_DNA"/>
</dbReference>
<evidence type="ECO:0000313" key="5">
    <source>
        <dbReference type="EMBL" id="OBZ83449.1"/>
    </source>
</evidence>
<dbReference type="Pfam" id="PF16415">
    <property type="entry name" value="CNOT1_CAF1_bind"/>
    <property type="match status" value="1"/>
</dbReference>
<dbReference type="InParanoid" id="A0A1C7N482"/>
<evidence type="ECO:0000313" key="6">
    <source>
        <dbReference type="Proteomes" id="UP000093000"/>
    </source>
</evidence>
<organism evidence="5 6">
    <name type="scientific">Choanephora cucurbitarum</name>
    <dbReference type="NCBI Taxonomy" id="101091"/>
    <lineage>
        <taxon>Eukaryota</taxon>
        <taxon>Fungi</taxon>
        <taxon>Fungi incertae sedis</taxon>
        <taxon>Mucoromycota</taxon>
        <taxon>Mucoromycotina</taxon>
        <taxon>Mucoromycetes</taxon>
        <taxon>Mucorales</taxon>
        <taxon>Mucorineae</taxon>
        <taxon>Choanephoraceae</taxon>
        <taxon>Choanephoroideae</taxon>
        <taxon>Choanephora</taxon>
    </lineage>
</organism>
<evidence type="ECO:0000259" key="3">
    <source>
        <dbReference type="Pfam" id="PF16417"/>
    </source>
</evidence>
<dbReference type="OrthoDB" id="2236331at2759"/>
<dbReference type="GO" id="GO:0017148">
    <property type="term" value="P:negative regulation of translation"/>
    <property type="evidence" value="ECO:0007669"/>
    <property type="project" value="InterPro"/>
</dbReference>
<dbReference type="PANTHER" id="PTHR13162">
    <property type="entry name" value="CCR4-NOT TRANSCRIPTION COMPLEX"/>
    <property type="match status" value="1"/>
</dbReference>
<feature type="non-terminal residue" evidence="5">
    <location>
        <position position="713"/>
    </location>
</feature>
<evidence type="ECO:0008006" key="7">
    <source>
        <dbReference type="Google" id="ProtNLM"/>
    </source>
</evidence>
<feature type="domain" description="CCR4-NOT transcription complex subunit 1 CAF1-binding" evidence="2">
    <location>
        <begin position="638"/>
        <end position="712"/>
    </location>
</feature>
<dbReference type="FunFam" id="1.25.40.840:FF:000003">
    <property type="entry name" value="Transcription regulator"/>
    <property type="match status" value="1"/>
</dbReference>
<dbReference type="GO" id="GO:0060090">
    <property type="term" value="F:molecular adaptor activity"/>
    <property type="evidence" value="ECO:0007669"/>
    <property type="project" value="TreeGrafter"/>
</dbReference>
<gene>
    <name evidence="5" type="ORF">A0J61_08503</name>
</gene>
<dbReference type="Pfam" id="PF16417">
    <property type="entry name" value="CNOT1_TTP_bind"/>
    <property type="match status" value="1"/>
</dbReference>
<dbReference type="PANTHER" id="PTHR13162:SF8">
    <property type="entry name" value="CCR4-NOT TRANSCRIPTION COMPLEX SUBUNIT 1"/>
    <property type="match status" value="1"/>
</dbReference>
<sequence length="713" mass="81242">MSSESDISNSSTPNKQRITTKSQKASLIRIVKAQITLLTSNLNNDNFAKKSTDINNLIETHGEEIREHLIRYILSDVYKQCLIQNTHSPHVRLLRQHTNFSKTAESATNLRAMTSFGLALEQFCKSDISTQMDLSDLFDKLEFDSLDRVIFSTALFSKAKLRIVEQAKRIYTSHIQNAISILTTAIEKLPENALQYFLNAIAHALSDDSHQFNFEQLRIITALASQRCTNKSVIEQVQSLIALKANPEKLANDQQFKQSIIEMYTSNPSSVTRILDLVKELNVSKYPYDINHAGKLKSNIFDQAFPSILESLPLFLALDLACLADSQKHLHLESWLRERLSNQQQPQRDVCAGQCLEFLNQKIFTELQRQAGTSDTLSVPLSSEAMIVLLKVLAESHLSPQFIDAIKEIHNRCLQTFPKMIDMKAQATSAAIGAEVSFKPEIEEEANMYYERIYNGEMSIDAMIDLLKRLSISKDAKEQDIYACMIHNLFDEYAFFPKYPEKELSITSTLFGLLIQHQIIAYVPLGIALRYVLDALRNPVGSKMFNFGIRALEQFQSRLTEWPQYCTHLLQIPHFVHSQPKLATFIQQIMARQHLNSSDDISDQNENNKNHLVNTKSPIPFTCIHVPSVPKQMDEVAYSEPSSSIKDKVLFTINNLALNNLEAKIADLKEVLQPAYFKWFSNYLVVKRASSELNNHELYVLMLDLFDSKLLHS</sequence>
<feature type="domain" description="CCR4-NOT transcription complex subunit 1 TTP binding" evidence="3">
    <location>
        <begin position="429"/>
        <end position="594"/>
    </location>
</feature>
<proteinExistence type="predicted"/>
<dbReference type="GO" id="GO:0000288">
    <property type="term" value="P:nuclear-transcribed mRNA catabolic process, deadenylation-dependent decay"/>
    <property type="evidence" value="ECO:0007669"/>
    <property type="project" value="TreeGrafter"/>
</dbReference>
<name>A0A1C7N482_9FUNG</name>
<evidence type="ECO:0000259" key="2">
    <source>
        <dbReference type="Pfam" id="PF16415"/>
    </source>
</evidence>
<dbReference type="GO" id="GO:0030015">
    <property type="term" value="C:CCR4-NOT core complex"/>
    <property type="evidence" value="ECO:0007669"/>
    <property type="project" value="InterPro"/>
</dbReference>
<feature type="domain" description="CCR4-NOT transcription complex subunit 1 HEAT repeat" evidence="4">
    <location>
        <begin position="305"/>
        <end position="393"/>
    </location>
</feature>
<comment type="caution">
    <text evidence="5">The sequence shown here is derived from an EMBL/GenBank/DDBJ whole genome shotgun (WGS) entry which is preliminary data.</text>
</comment>
<dbReference type="Gene3D" id="1.25.40.180">
    <property type="match status" value="1"/>
</dbReference>
<dbReference type="GO" id="GO:0000932">
    <property type="term" value="C:P-body"/>
    <property type="evidence" value="ECO:0007669"/>
    <property type="project" value="TreeGrafter"/>
</dbReference>
<dbReference type="InterPro" id="IPR040398">
    <property type="entry name" value="Not1"/>
</dbReference>
<dbReference type="Gene3D" id="1.25.40.840">
    <property type="entry name" value="CCR4-NOT transcription complex subunit 1 TTP binding domain"/>
    <property type="match status" value="1"/>
</dbReference>
<dbReference type="InterPro" id="IPR032194">
    <property type="entry name" value="CNOT1_HEAT"/>
</dbReference>
<evidence type="ECO:0000256" key="1">
    <source>
        <dbReference type="SAM" id="MobiDB-lite"/>
    </source>
</evidence>
<dbReference type="Pfam" id="PF16418">
    <property type="entry name" value="CNOT1_HEAT"/>
    <property type="match status" value="1"/>
</dbReference>
<accession>A0A1C7N482</accession>
<reference evidence="5 6" key="1">
    <citation type="submission" date="2016-03" db="EMBL/GenBank/DDBJ databases">
        <title>Choanephora cucurbitarum.</title>
        <authorList>
            <person name="Min B."/>
            <person name="Park H."/>
            <person name="Park J.-H."/>
            <person name="Shin H.-D."/>
            <person name="Choi I.-G."/>
        </authorList>
    </citation>
    <scope>NUCLEOTIDE SEQUENCE [LARGE SCALE GENOMIC DNA]</scope>
    <source>
        <strain evidence="5 6">KUS-F28377</strain>
    </source>
</reference>
<dbReference type="AlphaFoldDB" id="A0A1C7N482"/>
<protein>
    <recommendedName>
        <fullName evidence="7">CCR4-NOT transcription complex subunit 1</fullName>
    </recommendedName>
</protein>
<keyword evidence="6" id="KW-1185">Reference proteome</keyword>
<evidence type="ECO:0000259" key="4">
    <source>
        <dbReference type="Pfam" id="PF16418"/>
    </source>
</evidence>
<dbReference type="Proteomes" id="UP000093000">
    <property type="component" value="Unassembled WGS sequence"/>
</dbReference>
<dbReference type="InterPro" id="IPR032193">
    <property type="entry name" value="CNOT1_TTP_bind"/>
</dbReference>
<feature type="region of interest" description="Disordered" evidence="1">
    <location>
        <begin position="1"/>
        <end position="20"/>
    </location>
</feature>
<dbReference type="InterPro" id="IPR038535">
    <property type="entry name" value="CNOT1_TTP_bind_sf"/>
</dbReference>
<dbReference type="InterPro" id="IPR032191">
    <property type="entry name" value="CNOT1_CAF1_bind"/>
</dbReference>
<dbReference type="STRING" id="101091.A0A1C7N482"/>